<accession>A0A7W9SQC9</accession>
<keyword evidence="12" id="KW-1185">Reference proteome</keyword>
<evidence type="ECO:0000256" key="4">
    <source>
        <dbReference type="ARBA" id="ARBA00022801"/>
    </source>
</evidence>
<feature type="domain" description="Peptidase M14" evidence="10">
    <location>
        <begin position="35"/>
        <end position="330"/>
    </location>
</feature>
<name>A0A7W9SQC9_ARMRO</name>
<dbReference type="AlphaFoldDB" id="A0A7W9SQC9"/>
<keyword evidence="3" id="KW-0645">Protease</keyword>
<dbReference type="RefSeq" id="WP_184196663.1">
    <property type="nucleotide sequence ID" value="NZ_JACHGW010000002.1"/>
</dbReference>
<keyword evidence="6" id="KW-0482">Metalloprotease</keyword>
<feature type="active site" description="Proton donor/acceptor" evidence="7">
    <location>
        <position position="292"/>
    </location>
</feature>
<evidence type="ECO:0000256" key="5">
    <source>
        <dbReference type="ARBA" id="ARBA00022833"/>
    </source>
</evidence>
<dbReference type="PRINTS" id="PR00765">
    <property type="entry name" value="CRBOXYPTASEA"/>
</dbReference>
<protein>
    <recommendedName>
        <fullName evidence="10">Peptidase M14 domain-containing protein</fullName>
    </recommendedName>
</protein>
<sequence length="443" mass="49354">MKHSLLALSCLLLTAPVLAQDAPRRDALREGQSNRLLTFAQIEQHLAAWKQKYPELIELSTLPGKTREGRSIPLVRIGKPGQPEVMWLSGIHPREQQPAYCTLRFLDEELAAGWKNGRCLWFVPMFNVDGKLWEEGHKDWRKNRVPNPDGTFGVDLNRNFPVRWGGGREIDSTWNDSTARPGADIFEGLAPLSEPENQALDAFFASHPNLRAFMDIHSPLREILFPAHSIAPDHARYLKIVKGMQQRQSDSPYSITKSSPGSEPAPGVRGGNSGLTYTHAYYSYGIYGFNFEISIPSKAKGVAGRYPAEREIAQEYETNVKEAWRFWLEAAGELPLAQHGTLTLEGPGTMSGTSDKPLVPGAVVGWTPPRLSVPRSYAYAVLTSQDPAIVVPSEYRSFPLKNPFTLQVMTSAKPGATVSLTLHLWDSERRHSVYRFSLKIAAP</sequence>
<comment type="similarity">
    <text evidence="2 7">Belongs to the peptidase M14 family.</text>
</comment>
<dbReference type="EMBL" id="JACHGW010000002">
    <property type="protein sequence ID" value="MBB6050891.1"/>
    <property type="molecule type" value="Genomic_DNA"/>
</dbReference>
<dbReference type="PROSITE" id="PS52035">
    <property type="entry name" value="PEPTIDASE_M14"/>
    <property type="match status" value="1"/>
</dbReference>
<evidence type="ECO:0000256" key="9">
    <source>
        <dbReference type="SAM" id="SignalP"/>
    </source>
</evidence>
<evidence type="ECO:0000313" key="12">
    <source>
        <dbReference type="Proteomes" id="UP000520814"/>
    </source>
</evidence>
<feature type="chain" id="PRO_5031139386" description="Peptidase M14 domain-containing protein" evidence="9">
    <location>
        <begin position="20"/>
        <end position="443"/>
    </location>
</feature>
<dbReference type="SUPFAM" id="SSF53187">
    <property type="entry name" value="Zn-dependent exopeptidases"/>
    <property type="match status" value="1"/>
</dbReference>
<feature type="signal peptide" evidence="9">
    <location>
        <begin position="1"/>
        <end position="19"/>
    </location>
</feature>
<proteinExistence type="inferred from homology"/>
<dbReference type="GO" id="GO:0008270">
    <property type="term" value="F:zinc ion binding"/>
    <property type="evidence" value="ECO:0007669"/>
    <property type="project" value="InterPro"/>
</dbReference>
<dbReference type="Proteomes" id="UP000520814">
    <property type="component" value="Unassembled WGS sequence"/>
</dbReference>
<dbReference type="GO" id="GO:0004181">
    <property type="term" value="F:metallocarboxypeptidase activity"/>
    <property type="evidence" value="ECO:0007669"/>
    <property type="project" value="InterPro"/>
</dbReference>
<reference evidence="11 12" key="1">
    <citation type="submission" date="2020-08" db="EMBL/GenBank/DDBJ databases">
        <title>Genomic Encyclopedia of Type Strains, Phase IV (KMG-IV): sequencing the most valuable type-strain genomes for metagenomic binning, comparative biology and taxonomic classification.</title>
        <authorList>
            <person name="Goeker M."/>
        </authorList>
    </citation>
    <scope>NUCLEOTIDE SEQUENCE [LARGE SCALE GENOMIC DNA]</scope>
    <source>
        <strain evidence="11 12">DSM 23562</strain>
    </source>
</reference>
<evidence type="ECO:0000313" key="11">
    <source>
        <dbReference type="EMBL" id="MBB6050891.1"/>
    </source>
</evidence>
<evidence type="ECO:0000256" key="6">
    <source>
        <dbReference type="ARBA" id="ARBA00023049"/>
    </source>
</evidence>
<comment type="cofactor">
    <cofactor evidence="1">
        <name>Zn(2+)</name>
        <dbReference type="ChEBI" id="CHEBI:29105"/>
    </cofactor>
</comment>
<dbReference type="GO" id="GO:0006508">
    <property type="term" value="P:proteolysis"/>
    <property type="evidence" value="ECO:0007669"/>
    <property type="project" value="UniProtKB-KW"/>
</dbReference>
<gene>
    <name evidence="11" type="ORF">HNQ39_002682</name>
</gene>
<keyword evidence="4" id="KW-0378">Hydrolase</keyword>
<keyword evidence="5" id="KW-0862">Zinc</keyword>
<dbReference type="InterPro" id="IPR000834">
    <property type="entry name" value="Peptidase_M14"/>
</dbReference>
<feature type="region of interest" description="Disordered" evidence="8">
    <location>
        <begin position="248"/>
        <end position="270"/>
    </location>
</feature>
<evidence type="ECO:0000256" key="8">
    <source>
        <dbReference type="SAM" id="MobiDB-lite"/>
    </source>
</evidence>
<dbReference type="GO" id="GO:0005615">
    <property type="term" value="C:extracellular space"/>
    <property type="evidence" value="ECO:0007669"/>
    <property type="project" value="TreeGrafter"/>
</dbReference>
<evidence type="ECO:0000256" key="3">
    <source>
        <dbReference type="ARBA" id="ARBA00022670"/>
    </source>
</evidence>
<dbReference type="PANTHER" id="PTHR11705">
    <property type="entry name" value="PROTEASE FAMILY M14 CARBOXYPEPTIDASE A,B"/>
    <property type="match status" value="1"/>
</dbReference>
<keyword evidence="9" id="KW-0732">Signal</keyword>
<evidence type="ECO:0000256" key="7">
    <source>
        <dbReference type="PROSITE-ProRule" id="PRU01379"/>
    </source>
</evidence>
<dbReference type="Gene3D" id="3.40.630.10">
    <property type="entry name" value="Zn peptidases"/>
    <property type="match status" value="1"/>
</dbReference>
<dbReference type="PANTHER" id="PTHR11705:SF143">
    <property type="entry name" value="SLL0236 PROTEIN"/>
    <property type="match status" value="1"/>
</dbReference>
<dbReference type="SMART" id="SM00631">
    <property type="entry name" value="Zn_pept"/>
    <property type="match status" value="1"/>
</dbReference>
<organism evidence="11 12">
    <name type="scientific">Armatimonas rosea</name>
    <dbReference type="NCBI Taxonomy" id="685828"/>
    <lineage>
        <taxon>Bacteria</taxon>
        <taxon>Bacillati</taxon>
        <taxon>Armatimonadota</taxon>
        <taxon>Armatimonadia</taxon>
        <taxon>Armatimonadales</taxon>
        <taxon>Armatimonadaceae</taxon>
        <taxon>Armatimonas</taxon>
    </lineage>
</organism>
<feature type="compositionally biased region" description="Polar residues" evidence="8">
    <location>
        <begin position="248"/>
        <end position="261"/>
    </location>
</feature>
<comment type="caution">
    <text evidence="11">The sequence shown here is derived from an EMBL/GenBank/DDBJ whole genome shotgun (WGS) entry which is preliminary data.</text>
</comment>
<evidence type="ECO:0000259" key="10">
    <source>
        <dbReference type="PROSITE" id="PS52035"/>
    </source>
</evidence>
<dbReference type="Pfam" id="PF00246">
    <property type="entry name" value="Peptidase_M14"/>
    <property type="match status" value="1"/>
</dbReference>
<evidence type="ECO:0000256" key="1">
    <source>
        <dbReference type="ARBA" id="ARBA00001947"/>
    </source>
</evidence>
<evidence type="ECO:0000256" key="2">
    <source>
        <dbReference type="ARBA" id="ARBA00005988"/>
    </source>
</evidence>